<evidence type="ECO:0000313" key="8">
    <source>
        <dbReference type="Proteomes" id="UP001140510"/>
    </source>
</evidence>
<keyword evidence="3" id="KW-0238">DNA-binding</keyword>
<dbReference type="OrthoDB" id="5284003at2759"/>
<dbReference type="GO" id="GO:0000981">
    <property type="term" value="F:DNA-binding transcription factor activity, RNA polymerase II-specific"/>
    <property type="evidence" value="ECO:0007669"/>
    <property type="project" value="InterPro"/>
</dbReference>
<comment type="subcellular location">
    <subcellularLocation>
        <location evidence="1">Nucleus</location>
    </subcellularLocation>
</comment>
<dbReference type="EMBL" id="JAPEVA010000004">
    <property type="protein sequence ID" value="KAJ4411850.1"/>
    <property type="molecule type" value="Genomic_DNA"/>
</dbReference>
<dbReference type="GO" id="GO:0008270">
    <property type="term" value="F:zinc ion binding"/>
    <property type="evidence" value="ECO:0007669"/>
    <property type="project" value="InterPro"/>
</dbReference>
<evidence type="ECO:0000256" key="5">
    <source>
        <dbReference type="SAM" id="MobiDB-lite"/>
    </source>
</evidence>
<protein>
    <recommendedName>
        <fullName evidence="6">Zn(2)-C6 fungal-type domain-containing protein</fullName>
    </recommendedName>
</protein>
<feature type="compositionally biased region" description="Low complexity" evidence="5">
    <location>
        <begin position="86"/>
        <end position="95"/>
    </location>
</feature>
<feature type="compositionally biased region" description="Pro residues" evidence="5">
    <location>
        <begin position="36"/>
        <end position="46"/>
    </location>
</feature>
<dbReference type="InterPro" id="IPR050987">
    <property type="entry name" value="AtrR-like"/>
</dbReference>
<feature type="compositionally biased region" description="Basic and acidic residues" evidence="5">
    <location>
        <begin position="147"/>
        <end position="159"/>
    </location>
</feature>
<dbReference type="Proteomes" id="UP001140510">
    <property type="component" value="Unassembled WGS sequence"/>
</dbReference>
<dbReference type="InterPro" id="IPR001138">
    <property type="entry name" value="Zn2Cys6_DnaBD"/>
</dbReference>
<accession>A0A9W8ZLE3</accession>
<evidence type="ECO:0000256" key="2">
    <source>
        <dbReference type="ARBA" id="ARBA00022723"/>
    </source>
</evidence>
<dbReference type="CDD" id="cd12148">
    <property type="entry name" value="fungal_TF_MHR"/>
    <property type="match status" value="1"/>
</dbReference>
<evidence type="ECO:0000259" key="6">
    <source>
        <dbReference type="PROSITE" id="PS50048"/>
    </source>
</evidence>
<feature type="region of interest" description="Disordered" evidence="5">
    <location>
        <begin position="135"/>
        <end position="176"/>
    </location>
</feature>
<gene>
    <name evidence="7" type="ORF">N0V91_000987</name>
</gene>
<sequence>MSQSAYPPPDQDAPHPYTPLYPQHPNAQLLDGQPPRGVPYPPPPEGFPKLENINEVLQAQALHANHALTDQRPPPPPGHVQIPALQQQQQQQQQQNNKPNRLRKACDSCSIRKVKCDESGPPCRACTALEIPCTFDRPSRRRGPPNRHAEAIKKRRLEDGDPASAYASPQSPTNAAHALAQLQSSNPTQLSAETICPLNTMNALIDDFFTYIHPLCPFPHEPSFREAWARREDYTNPSFLALLASMIAALVSSFPRKPRLHLKTQIRKEYPSHLSLVDKCREVCAQARGPGYLDRPTLNVYDACTSYFLGLTGAYVFQWRQLRLYFAECLTIIRSLGLHKAHEQGYTHLGAVPSAWGSNGPNYDGARDFKLDHITEQIGRRVFWTVFVGVRTIQQLGASFGELTIAPATPTEPLPPLPVEVDDIHIFPEEIHPQQPGIVPIVAGFNVNVRIFLTYSSLSTAEMAFGMDEIFDWDRQQRIFEQSLQRCRQILDSLPEVLKPKQPYFPPLPDFDGMRDPALNNFASPEAQDLRRYEIQKANIYATHLATRSYLVEKYFMLLDKAAAKAQNSIQSSPSILSTGLDRFVSSNAADAAALEKTMSEERELVVKDLLVVLGAIDMVNMEPNGDSFVSILSGLRDSDFLYDLPDTGLSCPTHFLLSANIKNISPIPSLRFVATQTQKIRSIASTLLEVPKERKGSVALQHQDYLYKFLDILSKLERVSPEASDPSASVDEETELRLWADLRDHQLKFQEQGGVYGFA</sequence>
<evidence type="ECO:0000313" key="7">
    <source>
        <dbReference type="EMBL" id="KAJ4411850.1"/>
    </source>
</evidence>
<keyword evidence="4" id="KW-0539">Nucleus</keyword>
<dbReference type="PANTHER" id="PTHR46910:SF3">
    <property type="entry name" value="HALOTOLERANCE PROTEIN 9-RELATED"/>
    <property type="match status" value="1"/>
</dbReference>
<dbReference type="PROSITE" id="PS50048">
    <property type="entry name" value="ZN2_CY6_FUNGAL_2"/>
    <property type="match status" value="1"/>
</dbReference>
<dbReference type="Pfam" id="PF00172">
    <property type="entry name" value="Zn_clus"/>
    <property type="match status" value="1"/>
</dbReference>
<dbReference type="Gene3D" id="4.10.240.10">
    <property type="entry name" value="Zn(2)-C6 fungal-type DNA-binding domain"/>
    <property type="match status" value="1"/>
</dbReference>
<dbReference type="SMART" id="SM00066">
    <property type="entry name" value="GAL4"/>
    <property type="match status" value="1"/>
</dbReference>
<dbReference type="InterPro" id="IPR036864">
    <property type="entry name" value="Zn2-C6_fun-type_DNA-bd_sf"/>
</dbReference>
<keyword evidence="8" id="KW-1185">Reference proteome</keyword>
<proteinExistence type="predicted"/>
<dbReference type="PROSITE" id="PS00463">
    <property type="entry name" value="ZN2_CY6_FUNGAL_1"/>
    <property type="match status" value="1"/>
</dbReference>
<dbReference type="InterPro" id="IPR007219">
    <property type="entry name" value="XnlR_reg_dom"/>
</dbReference>
<dbReference type="PANTHER" id="PTHR46910">
    <property type="entry name" value="TRANSCRIPTION FACTOR PDR1"/>
    <property type="match status" value="1"/>
</dbReference>
<feature type="region of interest" description="Disordered" evidence="5">
    <location>
        <begin position="1"/>
        <end position="49"/>
    </location>
</feature>
<reference evidence="7" key="1">
    <citation type="submission" date="2022-10" db="EMBL/GenBank/DDBJ databases">
        <title>Tapping the CABI collections for fungal endophytes: first genome assemblies for Collariella, Neodidymelliopsis, Ascochyta clinopodiicola, Didymella pomorum, Didymosphaeria variabile, Neocosmospora piperis and Neocucurbitaria cava.</title>
        <authorList>
            <person name="Hill R."/>
        </authorList>
    </citation>
    <scope>NUCLEOTIDE SEQUENCE</scope>
    <source>
        <strain evidence="7">IMI 355091</strain>
    </source>
</reference>
<dbReference type="GO" id="GO:0005634">
    <property type="term" value="C:nucleus"/>
    <property type="evidence" value="ECO:0007669"/>
    <property type="project" value="UniProtKB-SubCell"/>
</dbReference>
<name>A0A9W8ZLE3_9PLEO</name>
<dbReference type="GO" id="GO:0003677">
    <property type="term" value="F:DNA binding"/>
    <property type="evidence" value="ECO:0007669"/>
    <property type="project" value="UniProtKB-KW"/>
</dbReference>
<evidence type="ECO:0000256" key="3">
    <source>
        <dbReference type="ARBA" id="ARBA00023125"/>
    </source>
</evidence>
<feature type="compositionally biased region" description="Pro residues" evidence="5">
    <location>
        <begin position="1"/>
        <end position="19"/>
    </location>
</feature>
<dbReference type="Pfam" id="PF04082">
    <property type="entry name" value="Fungal_trans"/>
    <property type="match status" value="1"/>
</dbReference>
<keyword evidence="2" id="KW-0479">Metal-binding</keyword>
<feature type="domain" description="Zn(2)-C6 fungal-type" evidence="6">
    <location>
        <begin position="105"/>
        <end position="135"/>
    </location>
</feature>
<dbReference type="CDD" id="cd00067">
    <property type="entry name" value="GAL4"/>
    <property type="match status" value="1"/>
</dbReference>
<dbReference type="AlphaFoldDB" id="A0A9W8ZLE3"/>
<evidence type="ECO:0000256" key="4">
    <source>
        <dbReference type="ARBA" id="ARBA00023242"/>
    </source>
</evidence>
<dbReference type="SUPFAM" id="SSF57701">
    <property type="entry name" value="Zn2/Cys6 DNA-binding domain"/>
    <property type="match status" value="1"/>
</dbReference>
<comment type="caution">
    <text evidence="7">The sequence shown here is derived from an EMBL/GenBank/DDBJ whole genome shotgun (WGS) entry which is preliminary data.</text>
</comment>
<feature type="region of interest" description="Disordered" evidence="5">
    <location>
        <begin position="61"/>
        <end position="103"/>
    </location>
</feature>
<organism evidence="7 8">
    <name type="scientific">Didymella pomorum</name>
    <dbReference type="NCBI Taxonomy" id="749634"/>
    <lineage>
        <taxon>Eukaryota</taxon>
        <taxon>Fungi</taxon>
        <taxon>Dikarya</taxon>
        <taxon>Ascomycota</taxon>
        <taxon>Pezizomycotina</taxon>
        <taxon>Dothideomycetes</taxon>
        <taxon>Pleosporomycetidae</taxon>
        <taxon>Pleosporales</taxon>
        <taxon>Pleosporineae</taxon>
        <taxon>Didymellaceae</taxon>
        <taxon>Didymella</taxon>
    </lineage>
</organism>
<dbReference type="GO" id="GO:0006351">
    <property type="term" value="P:DNA-templated transcription"/>
    <property type="evidence" value="ECO:0007669"/>
    <property type="project" value="InterPro"/>
</dbReference>
<evidence type="ECO:0000256" key="1">
    <source>
        <dbReference type="ARBA" id="ARBA00004123"/>
    </source>
</evidence>